<reference evidence="2 3" key="1">
    <citation type="submission" date="2015-03" db="EMBL/GenBank/DDBJ databases">
        <title>Genomics and transcriptomics of the oil-accumulating basidiomycete yeast T. oleaginosus allow insights into substrate utilization and the diverse evolutionary trajectories of mating systems in fungi.</title>
        <authorList>
            <consortium name="DOE Joint Genome Institute"/>
            <person name="Kourist R."/>
            <person name="Kracht O."/>
            <person name="Bracharz F."/>
            <person name="Lipzen A."/>
            <person name="Nolan M."/>
            <person name="Ohm R."/>
            <person name="Grigoriev I."/>
            <person name="Sun S."/>
            <person name="Heitman J."/>
            <person name="Bruck T."/>
            <person name="Nowrousian M."/>
        </authorList>
    </citation>
    <scope>NUCLEOTIDE SEQUENCE [LARGE SCALE GENOMIC DNA]</scope>
    <source>
        <strain evidence="2 3">IBC0246</strain>
    </source>
</reference>
<dbReference type="Proteomes" id="UP000053611">
    <property type="component" value="Unassembled WGS sequence"/>
</dbReference>
<organism evidence="2 3">
    <name type="scientific">Cutaneotrichosporon oleaginosum</name>
    <dbReference type="NCBI Taxonomy" id="879819"/>
    <lineage>
        <taxon>Eukaryota</taxon>
        <taxon>Fungi</taxon>
        <taxon>Dikarya</taxon>
        <taxon>Basidiomycota</taxon>
        <taxon>Agaricomycotina</taxon>
        <taxon>Tremellomycetes</taxon>
        <taxon>Trichosporonales</taxon>
        <taxon>Trichosporonaceae</taxon>
        <taxon>Cutaneotrichosporon</taxon>
    </lineage>
</organism>
<evidence type="ECO:0000313" key="2">
    <source>
        <dbReference type="EMBL" id="KLT42701.1"/>
    </source>
</evidence>
<feature type="compositionally biased region" description="Basic residues" evidence="1">
    <location>
        <begin position="111"/>
        <end position="123"/>
    </location>
</feature>
<gene>
    <name evidence="2" type="ORF">CC85DRAFT_77238</name>
</gene>
<evidence type="ECO:0000256" key="1">
    <source>
        <dbReference type="SAM" id="MobiDB-lite"/>
    </source>
</evidence>
<dbReference type="RefSeq" id="XP_018279192.1">
    <property type="nucleotide sequence ID" value="XM_018427400.1"/>
</dbReference>
<protein>
    <submittedName>
        <fullName evidence="2">Uncharacterized protein</fullName>
    </submittedName>
</protein>
<feature type="region of interest" description="Disordered" evidence="1">
    <location>
        <begin position="111"/>
        <end position="206"/>
    </location>
</feature>
<keyword evidence="3" id="KW-1185">Reference proteome</keyword>
<dbReference type="AlphaFoldDB" id="A0A0J0XNK4"/>
<dbReference type="EMBL" id="KQ087202">
    <property type="protein sequence ID" value="KLT42701.1"/>
    <property type="molecule type" value="Genomic_DNA"/>
</dbReference>
<proteinExistence type="predicted"/>
<feature type="compositionally biased region" description="Basic residues" evidence="1">
    <location>
        <begin position="153"/>
        <end position="179"/>
    </location>
</feature>
<name>A0A0J0XNK4_9TREE</name>
<evidence type="ECO:0000313" key="3">
    <source>
        <dbReference type="Proteomes" id="UP000053611"/>
    </source>
</evidence>
<dbReference type="GeneID" id="28988003"/>
<accession>A0A0J0XNK4</accession>
<sequence>MHSPALAPASRGSAGFALCGVCGLSFHARSESPVLIIEPRSVPARSFLSACQAFWRLCTPERIRGGVERSTKFPLRPCTRLSRRQTLSGNGGQGCGGGGWGRGQVVAKAWRPRTGRGPRRPGGRRMWVDDHTADEPEPWAHPPAGGVPSAAHRLARHAGARVPRHERGHGRRNGPKLRNRALASCGGSHVPDSDRAAPSMQQAVMG</sequence>